<keyword evidence="7 12" id="KW-0863">Zinc-finger</keyword>
<comment type="subunit">
    <text evidence="12">Monomer. Interacts with DnaB.</text>
</comment>
<reference evidence="16" key="1">
    <citation type="journal article" date="2020" name="mSystems">
        <title>Genome- and Community-Level Interaction Insights into Carbon Utilization and Element Cycling Functions of Hydrothermarchaeota in Hydrothermal Sediment.</title>
        <authorList>
            <person name="Zhou Z."/>
            <person name="Liu Y."/>
            <person name="Xu W."/>
            <person name="Pan J."/>
            <person name="Luo Z.H."/>
            <person name="Li M."/>
        </authorList>
    </citation>
    <scope>NUCLEOTIDE SEQUENCE [LARGE SCALE GENOMIC DNA]</scope>
    <source>
        <strain evidence="16">SpSt-853</strain>
    </source>
</reference>
<dbReference type="SMART" id="SM00400">
    <property type="entry name" value="ZnF_CHCC"/>
    <property type="match status" value="1"/>
</dbReference>
<dbReference type="Gene3D" id="1.10.860.10">
    <property type="entry name" value="DNAb Helicase, Chain A"/>
    <property type="match status" value="1"/>
</dbReference>
<dbReference type="Pfam" id="PF01807">
    <property type="entry name" value="Zn_ribbon_DnaG"/>
    <property type="match status" value="1"/>
</dbReference>
<dbReference type="GO" id="GO:0006269">
    <property type="term" value="P:DNA replication, synthesis of primer"/>
    <property type="evidence" value="ECO:0007669"/>
    <property type="project" value="UniProtKB-UniRule"/>
</dbReference>
<dbReference type="FunFam" id="3.90.580.10:FF:000001">
    <property type="entry name" value="DNA primase"/>
    <property type="match status" value="1"/>
</dbReference>
<dbReference type="InterPro" id="IPR019475">
    <property type="entry name" value="DNA_primase_DnaB-bd"/>
</dbReference>
<dbReference type="EMBL" id="DTKJ01000004">
    <property type="protein sequence ID" value="HGZ10651.1"/>
    <property type="molecule type" value="Genomic_DNA"/>
</dbReference>
<dbReference type="GO" id="GO:0003677">
    <property type="term" value="F:DNA binding"/>
    <property type="evidence" value="ECO:0007669"/>
    <property type="project" value="UniProtKB-KW"/>
</dbReference>
<feature type="domain" description="Toprim" evidence="15">
    <location>
        <begin position="258"/>
        <end position="339"/>
    </location>
</feature>
<dbReference type="InterPro" id="IPR037068">
    <property type="entry name" value="DNA_primase_core_N_sf"/>
</dbReference>
<comment type="similarity">
    <text evidence="12 13">Belongs to the DnaG primase family.</text>
</comment>
<keyword evidence="10 12" id="KW-0238">DNA-binding</keyword>
<dbReference type="Pfam" id="PF08275">
    <property type="entry name" value="DNAG_N"/>
    <property type="match status" value="1"/>
</dbReference>
<dbReference type="GO" id="GO:0000428">
    <property type="term" value="C:DNA-directed RNA polymerase complex"/>
    <property type="evidence" value="ECO:0007669"/>
    <property type="project" value="UniProtKB-KW"/>
</dbReference>
<dbReference type="InterPro" id="IPR050219">
    <property type="entry name" value="DnaG_primase"/>
</dbReference>
<protein>
    <recommendedName>
        <fullName evidence="12 13">DNA primase</fullName>
        <ecNumber evidence="12">2.7.7.101</ecNumber>
    </recommendedName>
</protein>
<accession>A0A7C5AK51</accession>
<keyword evidence="1 12" id="KW-0240">DNA-directed RNA polymerase</keyword>
<evidence type="ECO:0000256" key="12">
    <source>
        <dbReference type="HAMAP-Rule" id="MF_00974"/>
    </source>
</evidence>
<gene>
    <name evidence="12" type="primary">dnaG</name>
    <name evidence="16" type="ORF">ENW48_00340</name>
</gene>
<dbReference type="Gene3D" id="3.40.1360.10">
    <property type="match status" value="1"/>
</dbReference>
<evidence type="ECO:0000256" key="9">
    <source>
        <dbReference type="ARBA" id="ARBA00022842"/>
    </source>
</evidence>
<keyword evidence="3 12" id="KW-0808">Transferase</keyword>
<comment type="caution">
    <text evidence="16">The sequence shown here is derived from an EMBL/GenBank/DDBJ whole genome shotgun (WGS) entry which is preliminary data.</text>
</comment>
<dbReference type="FunFam" id="3.90.980.10:FF:000001">
    <property type="entry name" value="DNA primase"/>
    <property type="match status" value="1"/>
</dbReference>
<dbReference type="PANTHER" id="PTHR30313">
    <property type="entry name" value="DNA PRIMASE"/>
    <property type="match status" value="1"/>
</dbReference>
<keyword evidence="2 12" id="KW-0639">Primosome</keyword>
<dbReference type="GO" id="GO:1990077">
    <property type="term" value="C:primosome complex"/>
    <property type="evidence" value="ECO:0007669"/>
    <property type="project" value="UniProtKB-KW"/>
</dbReference>
<dbReference type="GO" id="GO:0003899">
    <property type="term" value="F:DNA-directed RNA polymerase activity"/>
    <property type="evidence" value="ECO:0007669"/>
    <property type="project" value="UniProtKB-UniRule"/>
</dbReference>
<dbReference type="GO" id="GO:0008270">
    <property type="term" value="F:zinc ion binding"/>
    <property type="evidence" value="ECO:0007669"/>
    <property type="project" value="UniProtKB-UniRule"/>
</dbReference>
<dbReference type="SUPFAM" id="SSF57783">
    <property type="entry name" value="Zinc beta-ribbon"/>
    <property type="match status" value="1"/>
</dbReference>
<evidence type="ECO:0000256" key="2">
    <source>
        <dbReference type="ARBA" id="ARBA00022515"/>
    </source>
</evidence>
<dbReference type="InterPro" id="IPR006295">
    <property type="entry name" value="DNA_primase_DnaG"/>
</dbReference>
<dbReference type="Gene3D" id="3.90.580.10">
    <property type="entry name" value="Zinc finger, CHC2-type domain"/>
    <property type="match status" value="1"/>
</dbReference>
<evidence type="ECO:0000256" key="11">
    <source>
        <dbReference type="ARBA" id="ARBA00023163"/>
    </source>
</evidence>
<name>A0A7C5AK51_9BACT</name>
<comment type="catalytic activity">
    <reaction evidence="12">
        <text>ssDNA + n NTP = ssDNA/pppN(pN)n-1 hybrid + (n-1) diphosphate.</text>
        <dbReference type="EC" id="2.7.7.101"/>
    </reaction>
</comment>
<evidence type="ECO:0000256" key="8">
    <source>
        <dbReference type="ARBA" id="ARBA00022833"/>
    </source>
</evidence>
<keyword evidence="8 12" id="KW-0862">Zinc</keyword>
<evidence type="ECO:0000256" key="14">
    <source>
        <dbReference type="PIRSR" id="PIRSR002811-1"/>
    </source>
</evidence>
<dbReference type="InterPro" id="IPR030846">
    <property type="entry name" value="DnaG_bac"/>
</dbReference>
<evidence type="ECO:0000256" key="7">
    <source>
        <dbReference type="ARBA" id="ARBA00022771"/>
    </source>
</evidence>
<dbReference type="AlphaFoldDB" id="A0A7C5AK51"/>
<organism evidence="16">
    <name type="scientific">Desulfobacca acetoxidans</name>
    <dbReference type="NCBI Taxonomy" id="60893"/>
    <lineage>
        <taxon>Bacteria</taxon>
        <taxon>Pseudomonadati</taxon>
        <taxon>Thermodesulfobacteriota</taxon>
        <taxon>Desulfobaccia</taxon>
        <taxon>Desulfobaccales</taxon>
        <taxon>Desulfobaccaceae</taxon>
        <taxon>Desulfobacca</taxon>
    </lineage>
</organism>
<evidence type="ECO:0000256" key="3">
    <source>
        <dbReference type="ARBA" id="ARBA00022679"/>
    </source>
</evidence>
<dbReference type="Pfam" id="PF13155">
    <property type="entry name" value="Toprim_2"/>
    <property type="match status" value="1"/>
</dbReference>
<evidence type="ECO:0000313" key="16">
    <source>
        <dbReference type="EMBL" id="HGZ10651.1"/>
    </source>
</evidence>
<dbReference type="InterPro" id="IPR002694">
    <property type="entry name" value="Znf_CHC2"/>
</dbReference>
<dbReference type="InterPro" id="IPR016136">
    <property type="entry name" value="DNA_helicase_N/primase_C"/>
</dbReference>
<dbReference type="InterPro" id="IPR006171">
    <property type="entry name" value="TOPRIM_dom"/>
</dbReference>
<sequence>MPYIPEDKLQEVRDAAAIDEVVGQYVRLERKGRNLVGLCPFHPETKPSFTVSPDKGIFYCFGCQTGGNVISFVMQYHKLSFTEAVVELARRYGINLTFRDLGPEDGRRAKKRELLYEVHREALAFYRASLTGKEGRAARDYLAQRGLTPEVIKSYQLGYAPDDWDGLRKHLQSRGLPLEVAAEAGLLVPRPSGGYYDRFRERVIFPIFDRQERVVAFGGRLIGEGEPKYLNSPESPLYSKGRLLYGLPQAREALRQEDLALVVEGYLDLLALRVKGVRPVLASLGTALTRDQVRLLRSLVSRVVLVFDGDPAGVKAMRRAFPLLAQEGLPVRVIPLPPGMDPDDYVKARGPDLFRAPWERAQPWFIFLLEGLVSDFGLDVEGRVKITSELRPFFRAFSDPVERGLWLRYTAERLGVSEVDLRRSLASYSETEDSKRGSLGVTISLEKGLVRWVLQHPTAVSPEELARWAEELEHPDWSYLLKLIAAQRLQGEKVEISSLLDRVEGEQRKQELCALILEEGEWTEASPEAVAEDWRRAFKRRRLEQWRQHLKAQLAQEPECLELLAQKQEIDRQLEALK</sequence>
<dbReference type="Pfam" id="PF10410">
    <property type="entry name" value="DnaB_bind"/>
    <property type="match status" value="1"/>
</dbReference>
<proteinExistence type="inferred from homology"/>
<keyword evidence="6 12" id="KW-0479">Metal-binding</keyword>
<dbReference type="NCBIfam" id="TIGR01391">
    <property type="entry name" value="dnaG"/>
    <property type="match status" value="1"/>
</dbReference>
<dbReference type="Gene3D" id="3.90.980.10">
    <property type="entry name" value="DNA primase, catalytic core, N-terminal domain"/>
    <property type="match status" value="1"/>
</dbReference>
<keyword evidence="9" id="KW-0460">Magnesium</keyword>
<evidence type="ECO:0000256" key="6">
    <source>
        <dbReference type="ARBA" id="ARBA00022723"/>
    </source>
</evidence>
<evidence type="ECO:0000259" key="15">
    <source>
        <dbReference type="PROSITE" id="PS50880"/>
    </source>
</evidence>
<dbReference type="PIRSF" id="PIRSF002811">
    <property type="entry name" value="DnaG"/>
    <property type="match status" value="1"/>
</dbReference>
<dbReference type="SMART" id="SM00493">
    <property type="entry name" value="TOPRIM"/>
    <property type="match status" value="1"/>
</dbReference>
<dbReference type="InterPro" id="IPR036977">
    <property type="entry name" value="DNA_primase_Znf_CHC2"/>
</dbReference>
<dbReference type="EC" id="2.7.7.101" evidence="12"/>
<dbReference type="PROSITE" id="PS50880">
    <property type="entry name" value="TOPRIM"/>
    <property type="match status" value="1"/>
</dbReference>
<dbReference type="SUPFAM" id="SSF56731">
    <property type="entry name" value="DNA primase core"/>
    <property type="match status" value="1"/>
</dbReference>
<evidence type="ECO:0000256" key="10">
    <source>
        <dbReference type="ARBA" id="ARBA00023125"/>
    </source>
</evidence>
<dbReference type="PANTHER" id="PTHR30313:SF2">
    <property type="entry name" value="DNA PRIMASE"/>
    <property type="match status" value="1"/>
</dbReference>
<comment type="domain">
    <text evidence="12">Contains an N-terminal zinc-binding domain, a central core domain that contains the primase activity, and a C-terminal DnaB-binding domain.</text>
</comment>
<keyword evidence="4 12" id="KW-0548">Nucleotidyltransferase</keyword>
<dbReference type="InterPro" id="IPR013264">
    <property type="entry name" value="DNAG_N"/>
</dbReference>
<dbReference type="CDD" id="cd03364">
    <property type="entry name" value="TOPRIM_DnaG_primases"/>
    <property type="match status" value="1"/>
</dbReference>
<dbReference type="InterPro" id="IPR034151">
    <property type="entry name" value="TOPRIM_DnaG_bac"/>
</dbReference>
<comment type="function">
    <text evidence="12 13">RNA polymerase that catalyzes the synthesis of short RNA molecules used as primers for DNA polymerase during DNA replication.</text>
</comment>
<feature type="zinc finger region" description="CHC2-type" evidence="12 14">
    <location>
        <begin position="39"/>
        <end position="63"/>
    </location>
</feature>
<keyword evidence="5 12" id="KW-0235">DNA replication</keyword>
<comment type="cofactor">
    <cofactor evidence="12 13 14">
        <name>Zn(2+)</name>
        <dbReference type="ChEBI" id="CHEBI:29105"/>
    </cofactor>
    <text evidence="12 13 14">Binds 1 zinc ion per monomer.</text>
</comment>
<dbReference type="GO" id="GO:0005737">
    <property type="term" value="C:cytoplasm"/>
    <property type="evidence" value="ECO:0007669"/>
    <property type="project" value="TreeGrafter"/>
</dbReference>
<evidence type="ECO:0000256" key="1">
    <source>
        <dbReference type="ARBA" id="ARBA00022478"/>
    </source>
</evidence>
<evidence type="ECO:0000256" key="4">
    <source>
        <dbReference type="ARBA" id="ARBA00022695"/>
    </source>
</evidence>
<evidence type="ECO:0000256" key="5">
    <source>
        <dbReference type="ARBA" id="ARBA00022705"/>
    </source>
</evidence>
<keyword evidence="11 12" id="KW-0804">Transcription</keyword>
<dbReference type="HAMAP" id="MF_00974">
    <property type="entry name" value="DNA_primase_DnaG"/>
    <property type="match status" value="1"/>
</dbReference>
<evidence type="ECO:0000256" key="13">
    <source>
        <dbReference type="PIRNR" id="PIRNR002811"/>
    </source>
</evidence>